<name>A0A484HNN6_9BACT</name>
<gene>
    <name evidence="2" type="ORF">EPICR_50202</name>
</gene>
<dbReference type="SUPFAM" id="SSF48695">
    <property type="entry name" value="Multiheme cytochromes"/>
    <property type="match status" value="1"/>
</dbReference>
<evidence type="ECO:0000313" key="2">
    <source>
        <dbReference type="EMBL" id="VEN74921.1"/>
    </source>
</evidence>
<evidence type="ECO:0008006" key="3">
    <source>
        <dbReference type="Google" id="ProtNLM"/>
    </source>
</evidence>
<organism evidence="2">
    <name type="scientific">uncultured Desulfobacteraceae bacterium</name>
    <dbReference type="NCBI Taxonomy" id="218296"/>
    <lineage>
        <taxon>Bacteria</taxon>
        <taxon>Pseudomonadati</taxon>
        <taxon>Thermodesulfobacteriota</taxon>
        <taxon>Desulfobacteria</taxon>
        <taxon>Desulfobacterales</taxon>
        <taxon>Desulfobacteraceae</taxon>
        <taxon>environmental samples</taxon>
    </lineage>
</organism>
<sequence length="116" mass="12556">MRFAKARGLSWALALAVCLAPAAPALSAVSENDSAPGRKMARQAVGEKKSWITADHSQHDILKQKFTSGPEVTRACLHCHNQAAVQFHKTIHWTWMNPLAPKEAGLGKGGLSINNF</sequence>
<dbReference type="AlphaFoldDB" id="A0A484HNN6"/>
<protein>
    <recommendedName>
        <fullName evidence="3">Cytochrome C</fullName>
    </recommendedName>
</protein>
<accession>A0A484HNN6</accession>
<feature type="chain" id="PRO_5019714736" description="Cytochrome C" evidence="1">
    <location>
        <begin position="28"/>
        <end position="116"/>
    </location>
</feature>
<reference evidence="2" key="1">
    <citation type="submission" date="2019-01" db="EMBL/GenBank/DDBJ databases">
        <authorList>
            <consortium name="Genoscope - CEA"/>
            <person name="William W."/>
        </authorList>
    </citation>
    <scope>NUCLEOTIDE SEQUENCE</scope>
    <source>
        <strain evidence="2">CR-1</strain>
    </source>
</reference>
<dbReference type="EMBL" id="CAACVI010000045">
    <property type="protein sequence ID" value="VEN74921.1"/>
    <property type="molecule type" value="Genomic_DNA"/>
</dbReference>
<evidence type="ECO:0000256" key="1">
    <source>
        <dbReference type="SAM" id="SignalP"/>
    </source>
</evidence>
<dbReference type="InterPro" id="IPR036280">
    <property type="entry name" value="Multihaem_cyt_sf"/>
</dbReference>
<keyword evidence="1" id="KW-0732">Signal</keyword>
<feature type="signal peptide" evidence="1">
    <location>
        <begin position="1"/>
        <end position="27"/>
    </location>
</feature>
<proteinExistence type="predicted"/>